<reference evidence="1" key="2">
    <citation type="submission" date="2025-03" db="EMBL/GenBank/DDBJ databases">
        <authorList>
            <consortium name="ELIXIR-Norway"/>
            <consortium name="Elixir Norway"/>
        </authorList>
    </citation>
    <scope>NUCLEOTIDE SEQUENCE</scope>
</reference>
<evidence type="ECO:0000313" key="1">
    <source>
        <dbReference type="EMBL" id="CAM9593634.1"/>
    </source>
</evidence>
<dbReference type="EMBL" id="OX596097">
    <property type="protein sequence ID" value="CAM9593634.1"/>
    <property type="molecule type" value="Genomic_DNA"/>
</dbReference>
<protein>
    <submittedName>
        <fullName evidence="1">Uncharacterized protein</fullName>
    </submittedName>
</protein>
<sequence>MDLLSGYSAILTDEQSKAQQQTTNCPIPSTSAAAAAVTSLEGKRRAREPGLAVVSCAPEGPVHSAGASFGPGPELTACTELEGLGWKYGPSEDT</sequence>
<accession>A0AC59YDS4</accession>
<proteinExistence type="predicted"/>
<dbReference type="Proteomes" id="UP001162501">
    <property type="component" value="Chromosome 13"/>
</dbReference>
<gene>
    <name evidence="1" type="ORF">MRATA1EN22A_LOCUS4710</name>
</gene>
<organism evidence="1 2">
    <name type="scientific">Rangifer tarandus platyrhynchus</name>
    <name type="common">Svalbard reindeer</name>
    <dbReference type="NCBI Taxonomy" id="3082113"/>
    <lineage>
        <taxon>Eukaryota</taxon>
        <taxon>Metazoa</taxon>
        <taxon>Chordata</taxon>
        <taxon>Craniata</taxon>
        <taxon>Vertebrata</taxon>
        <taxon>Euteleostomi</taxon>
        <taxon>Mammalia</taxon>
        <taxon>Eutheria</taxon>
        <taxon>Laurasiatheria</taxon>
        <taxon>Artiodactyla</taxon>
        <taxon>Ruminantia</taxon>
        <taxon>Pecora</taxon>
        <taxon>Cervidae</taxon>
        <taxon>Odocoileinae</taxon>
        <taxon>Rangifer</taxon>
    </lineage>
</organism>
<evidence type="ECO:0000313" key="2">
    <source>
        <dbReference type="Proteomes" id="UP001162501"/>
    </source>
</evidence>
<name>A0AC59YDS4_RANTA</name>
<reference evidence="1" key="1">
    <citation type="submission" date="2023-05" db="EMBL/GenBank/DDBJ databases">
        <authorList>
            <consortium name="ELIXIR-Norway"/>
        </authorList>
    </citation>
    <scope>NUCLEOTIDE SEQUENCE</scope>
</reference>